<dbReference type="SUPFAM" id="SSF51658">
    <property type="entry name" value="Xylose isomerase-like"/>
    <property type="match status" value="1"/>
</dbReference>
<dbReference type="EMBL" id="JAGPXD010000001">
    <property type="protein sequence ID" value="KAH7376737.1"/>
    <property type="molecule type" value="Genomic_DNA"/>
</dbReference>
<evidence type="ECO:0000313" key="3">
    <source>
        <dbReference type="Proteomes" id="UP000813385"/>
    </source>
</evidence>
<dbReference type="OrthoDB" id="5360893at2759"/>
<dbReference type="InterPro" id="IPR013022">
    <property type="entry name" value="Xyl_isomerase-like_TIM-brl"/>
</dbReference>
<dbReference type="AlphaFoldDB" id="A0A8K0TSM5"/>
<organism evidence="2 3">
    <name type="scientific">Plectosphaerella cucumerina</name>
    <dbReference type="NCBI Taxonomy" id="40658"/>
    <lineage>
        <taxon>Eukaryota</taxon>
        <taxon>Fungi</taxon>
        <taxon>Dikarya</taxon>
        <taxon>Ascomycota</taxon>
        <taxon>Pezizomycotina</taxon>
        <taxon>Sordariomycetes</taxon>
        <taxon>Hypocreomycetidae</taxon>
        <taxon>Glomerellales</taxon>
        <taxon>Plectosphaerellaceae</taxon>
        <taxon>Plectosphaerella</taxon>
    </lineage>
</organism>
<protein>
    <submittedName>
        <fullName evidence="2">3-dehydroshikimate dehydratase</fullName>
    </submittedName>
</protein>
<evidence type="ECO:0000259" key="1">
    <source>
        <dbReference type="Pfam" id="PF01261"/>
    </source>
</evidence>
<dbReference type="Proteomes" id="UP000813385">
    <property type="component" value="Unassembled WGS sequence"/>
</dbReference>
<name>A0A8K0TSM5_9PEZI</name>
<keyword evidence="3" id="KW-1185">Reference proteome</keyword>
<proteinExistence type="predicted"/>
<comment type="caution">
    <text evidence="2">The sequence shown here is derived from an EMBL/GenBank/DDBJ whole genome shotgun (WGS) entry which is preliminary data.</text>
</comment>
<gene>
    <name evidence="2" type="ORF">B0T11DRAFT_346873</name>
</gene>
<feature type="domain" description="Xylose isomerase-like TIM barrel" evidence="1">
    <location>
        <begin position="24"/>
        <end position="322"/>
    </location>
</feature>
<evidence type="ECO:0000313" key="2">
    <source>
        <dbReference type="EMBL" id="KAH7376737.1"/>
    </source>
</evidence>
<dbReference type="InterPro" id="IPR050312">
    <property type="entry name" value="IolE/XylAMocC-like"/>
</dbReference>
<dbReference type="PANTHER" id="PTHR12110">
    <property type="entry name" value="HYDROXYPYRUVATE ISOMERASE"/>
    <property type="match status" value="1"/>
</dbReference>
<dbReference type="InterPro" id="IPR036237">
    <property type="entry name" value="Xyl_isomerase-like_sf"/>
</dbReference>
<dbReference type="PANTHER" id="PTHR12110:SF21">
    <property type="entry name" value="XYLOSE ISOMERASE-LIKE TIM BARREL DOMAIN-CONTAINING PROTEIN"/>
    <property type="match status" value="1"/>
</dbReference>
<dbReference type="Gene3D" id="3.20.20.150">
    <property type="entry name" value="Divalent-metal-dependent TIM barrel enzymes"/>
    <property type="match status" value="1"/>
</dbReference>
<accession>A0A8K0TSM5</accession>
<sequence length="345" mass="38823">MSKLAISSMSLGRGWAGHSIEHRLDVAAKHGYRGIELWYEDLSDAAARHPGGASSPTALLAAAAYIRALCAARHLQVVCLQPFQHYEGLLDRTLHERRVNEMNLWMTLAAVLGTDLVHIASNVLPNAEVSTDLSLHADDLRRLADMGAARDPPIRLSYEALAWGTRVDTWEQSWDMVQRVDRANFGICLDTFNIAGRIYADPSTRSGRVMEDIDGDPVKRSMARLLTSVDVSKIFFVQVVDAERLRKPLVEGHEFYDPALPARMSWSRNCRLFYGEHSRGAYLPVRHIAATIFNGLGFEGWVSLELFNKRMGDRNHEVPEELARRGAMSWAKLVKDVELRVEDEF</sequence>
<dbReference type="Pfam" id="PF01261">
    <property type="entry name" value="AP_endonuc_2"/>
    <property type="match status" value="1"/>
</dbReference>
<reference evidence="2" key="1">
    <citation type="journal article" date="2021" name="Nat. Commun.">
        <title>Genetic determinants of endophytism in the Arabidopsis root mycobiome.</title>
        <authorList>
            <person name="Mesny F."/>
            <person name="Miyauchi S."/>
            <person name="Thiergart T."/>
            <person name="Pickel B."/>
            <person name="Atanasova L."/>
            <person name="Karlsson M."/>
            <person name="Huettel B."/>
            <person name="Barry K.W."/>
            <person name="Haridas S."/>
            <person name="Chen C."/>
            <person name="Bauer D."/>
            <person name="Andreopoulos W."/>
            <person name="Pangilinan J."/>
            <person name="LaButti K."/>
            <person name="Riley R."/>
            <person name="Lipzen A."/>
            <person name="Clum A."/>
            <person name="Drula E."/>
            <person name="Henrissat B."/>
            <person name="Kohler A."/>
            <person name="Grigoriev I.V."/>
            <person name="Martin F.M."/>
            <person name="Hacquard S."/>
        </authorList>
    </citation>
    <scope>NUCLEOTIDE SEQUENCE</scope>
    <source>
        <strain evidence="2">MPI-CAGE-AT-0016</strain>
    </source>
</reference>